<name>A0A259TW26_9BACT</name>
<sequence length="245" mass="25587">MLLVGLDCATQPKNTGLARATLDGGHLTVHEARTGRSAEDIVGTLATWLAAAPEAVFALDAPLGWPLAMGTVLAAHQAGGSLAPEADQMFNRETDRVVRKMLGKKPLEVGADRIARTALSALGVLNAVGARMPVEMGWTPGVVASRQALEVYPAATLLARGLPTRGYKAAGARDLRADLVDALDAEIEPEARTAALVTDHALDAILCCVAAADYASGDVLTPEAAGVAPERARREGWIWFQKPGP</sequence>
<dbReference type="AlphaFoldDB" id="A0A259TW26"/>
<reference evidence="1 2" key="1">
    <citation type="submission" date="2016-11" db="EMBL/GenBank/DDBJ databases">
        <title>Study of marine rhodopsin-containing bacteria.</title>
        <authorList>
            <person name="Yoshizawa S."/>
            <person name="Kumagai Y."/>
            <person name="Kogure K."/>
        </authorList>
    </citation>
    <scope>NUCLEOTIDE SEQUENCE [LARGE SCALE GENOMIC DNA]</scope>
    <source>
        <strain evidence="1 2">SG-29</strain>
    </source>
</reference>
<dbReference type="Pfam" id="PF04250">
    <property type="entry name" value="DUF429"/>
    <property type="match status" value="1"/>
</dbReference>
<gene>
    <name evidence="1" type="ORF">BSZ36_01780</name>
</gene>
<keyword evidence="2" id="KW-1185">Reference proteome</keyword>
<dbReference type="RefSeq" id="WP_094545447.1">
    <property type="nucleotide sequence ID" value="NZ_MQWB01000001.1"/>
</dbReference>
<evidence type="ECO:0000313" key="2">
    <source>
        <dbReference type="Proteomes" id="UP000216446"/>
    </source>
</evidence>
<dbReference type="Proteomes" id="UP000216446">
    <property type="component" value="Unassembled WGS sequence"/>
</dbReference>
<evidence type="ECO:0000313" key="1">
    <source>
        <dbReference type="EMBL" id="OZC01827.1"/>
    </source>
</evidence>
<protein>
    <recommendedName>
        <fullName evidence="3">DUF429 domain-containing protein</fullName>
    </recommendedName>
</protein>
<comment type="caution">
    <text evidence="1">The sequence shown here is derived from an EMBL/GenBank/DDBJ whole genome shotgun (WGS) entry which is preliminary data.</text>
</comment>
<evidence type="ECO:0008006" key="3">
    <source>
        <dbReference type="Google" id="ProtNLM"/>
    </source>
</evidence>
<dbReference type="OrthoDB" id="1524859at2"/>
<dbReference type="EMBL" id="MQWB01000001">
    <property type="protein sequence ID" value="OZC01827.1"/>
    <property type="molecule type" value="Genomic_DNA"/>
</dbReference>
<organism evidence="1 2">
    <name type="scientific">Rubricoccus marinus</name>
    <dbReference type="NCBI Taxonomy" id="716817"/>
    <lineage>
        <taxon>Bacteria</taxon>
        <taxon>Pseudomonadati</taxon>
        <taxon>Rhodothermota</taxon>
        <taxon>Rhodothermia</taxon>
        <taxon>Rhodothermales</taxon>
        <taxon>Rubricoccaceae</taxon>
        <taxon>Rubricoccus</taxon>
    </lineage>
</organism>
<accession>A0A259TW26</accession>
<proteinExistence type="predicted"/>
<dbReference type="InterPro" id="IPR007362">
    <property type="entry name" value="DUF429"/>
</dbReference>
<dbReference type="InParanoid" id="A0A259TW26"/>